<proteinExistence type="predicted"/>
<keyword evidence="3" id="KW-1185">Reference proteome</keyword>
<evidence type="ECO:0000313" key="2">
    <source>
        <dbReference type="EMBL" id="GFR33677.1"/>
    </source>
</evidence>
<gene>
    <name evidence="2" type="ORF">TNCT_548741</name>
</gene>
<protein>
    <recommendedName>
        <fullName evidence="1">C2H2-type domain-containing protein</fullName>
    </recommendedName>
</protein>
<sequence length="190" mass="21037">FFRVTHNFWKFLFGDTQSIKGMEKEIGRKSLNVGTDPPLPAPQSAVYNVMESSSEVLQKYYCDVCKKQCTNSDSYDLHVLNSAHQRKVRIAKRNEKATNIQASGVGSSSKSIEANSFSNAGGTSTLDKVDNINNKYLVIKAKNIVECFATGLLPPFSNLEASLAGNTMLRNHDCSMLKKHKHTTTKNPTC</sequence>
<dbReference type="Gene3D" id="3.30.160.60">
    <property type="entry name" value="Classic Zinc Finger"/>
    <property type="match status" value="1"/>
</dbReference>
<dbReference type="Proteomes" id="UP000887116">
    <property type="component" value="Unassembled WGS sequence"/>
</dbReference>
<dbReference type="InterPro" id="IPR036236">
    <property type="entry name" value="Znf_C2H2_sf"/>
</dbReference>
<organism evidence="2 3">
    <name type="scientific">Trichonephila clavata</name>
    <name type="common">Joro spider</name>
    <name type="synonym">Nephila clavata</name>
    <dbReference type="NCBI Taxonomy" id="2740835"/>
    <lineage>
        <taxon>Eukaryota</taxon>
        <taxon>Metazoa</taxon>
        <taxon>Ecdysozoa</taxon>
        <taxon>Arthropoda</taxon>
        <taxon>Chelicerata</taxon>
        <taxon>Arachnida</taxon>
        <taxon>Araneae</taxon>
        <taxon>Araneomorphae</taxon>
        <taxon>Entelegynae</taxon>
        <taxon>Araneoidea</taxon>
        <taxon>Nephilidae</taxon>
        <taxon>Trichonephila</taxon>
    </lineage>
</organism>
<accession>A0A8X6I1E1</accession>
<dbReference type="AlphaFoldDB" id="A0A8X6I1E1"/>
<dbReference type="EMBL" id="BMAO01029715">
    <property type="protein sequence ID" value="GFR33677.1"/>
    <property type="molecule type" value="Genomic_DNA"/>
</dbReference>
<comment type="caution">
    <text evidence="2">The sequence shown here is derived from an EMBL/GenBank/DDBJ whole genome shotgun (WGS) entry which is preliminary data.</text>
</comment>
<name>A0A8X6I1E1_TRICU</name>
<dbReference type="InterPro" id="IPR013087">
    <property type="entry name" value="Znf_C2H2_type"/>
</dbReference>
<feature type="domain" description="C2H2-type" evidence="1">
    <location>
        <begin position="62"/>
        <end position="84"/>
    </location>
</feature>
<evidence type="ECO:0000313" key="3">
    <source>
        <dbReference type="Proteomes" id="UP000887116"/>
    </source>
</evidence>
<dbReference type="PROSITE" id="PS00028">
    <property type="entry name" value="ZINC_FINGER_C2H2_1"/>
    <property type="match status" value="1"/>
</dbReference>
<feature type="non-terminal residue" evidence="2">
    <location>
        <position position="1"/>
    </location>
</feature>
<evidence type="ECO:0000259" key="1">
    <source>
        <dbReference type="PROSITE" id="PS00028"/>
    </source>
</evidence>
<reference evidence="2" key="1">
    <citation type="submission" date="2020-07" db="EMBL/GenBank/DDBJ databases">
        <title>Multicomponent nature underlies the extraordinary mechanical properties of spider dragline silk.</title>
        <authorList>
            <person name="Kono N."/>
            <person name="Nakamura H."/>
            <person name="Mori M."/>
            <person name="Yoshida Y."/>
            <person name="Ohtoshi R."/>
            <person name="Malay A.D."/>
            <person name="Moran D.A.P."/>
            <person name="Tomita M."/>
            <person name="Numata K."/>
            <person name="Arakawa K."/>
        </authorList>
    </citation>
    <scope>NUCLEOTIDE SEQUENCE</scope>
</reference>
<dbReference type="SUPFAM" id="SSF57667">
    <property type="entry name" value="beta-beta-alpha zinc fingers"/>
    <property type="match status" value="1"/>
</dbReference>